<evidence type="ECO:0000256" key="6">
    <source>
        <dbReference type="SAM" id="Phobius"/>
    </source>
</evidence>
<feature type="transmembrane region" description="Helical" evidence="6">
    <location>
        <begin position="85"/>
        <end position="109"/>
    </location>
</feature>
<dbReference type="GO" id="GO:0016020">
    <property type="term" value="C:membrane"/>
    <property type="evidence" value="ECO:0007669"/>
    <property type="project" value="UniProtKB-SubCell"/>
</dbReference>
<gene>
    <name evidence="8" type="ORF">KCU76_g14889</name>
</gene>
<dbReference type="EMBL" id="JAHFXF010000934">
    <property type="protein sequence ID" value="KAG9680846.1"/>
    <property type="molecule type" value="Genomic_DNA"/>
</dbReference>
<keyword evidence="3 6" id="KW-1133">Transmembrane helix</keyword>
<proteinExistence type="inferred from homology"/>
<feature type="transmembrane region" description="Helical" evidence="6">
    <location>
        <begin position="42"/>
        <end position="65"/>
    </location>
</feature>
<dbReference type="AlphaFoldDB" id="A0A9P8E6C5"/>
<evidence type="ECO:0000259" key="7">
    <source>
        <dbReference type="Pfam" id="PF20684"/>
    </source>
</evidence>
<dbReference type="Pfam" id="PF20684">
    <property type="entry name" value="Fung_rhodopsin"/>
    <property type="match status" value="1"/>
</dbReference>
<reference evidence="8" key="1">
    <citation type="journal article" date="2021" name="J Fungi (Basel)">
        <title>Virulence traits and population genomics of the black yeast Aureobasidium melanogenum.</title>
        <authorList>
            <person name="Cernosa A."/>
            <person name="Sun X."/>
            <person name="Gostincar C."/>
            <person name="Fang C."/>
            <person name="Gunde-Cimerman N."/>
            <person name="Song Z."/>
        </authorList>
    </citation>
    <scope>NUCLEOTIDE SEQUENCE</scope>
    <source>
        <strain evidence="8">EXF-9911</strain>
    </source>
</reference>
<reference evidence="8" key="2">
    <citation type="submission" date="2021-08" db="EMBL/GenBank/DDBJ databases">
        <authorList>
            <person name="Gostincar C."/>
            <person name="Sun X."/>
            <person name="Song Z."/>
            <person name="Gunde-Cimerman N."/>
        </authorList>
    </citation>
    <scope>NUCLEOTIDE SEQUENCE</scope>
    <source>
        <strain evidence="8">EXF-9911</strain>
    </source>
</reference>
<dbReference type="OrthoDB" id="444631at2759"/>
<feature type="domain" description="Rhodopsin" evidence="7">
    <location>
        <begin position="27"/>
        <end position="264"/>
    </location>
</feature>
<comment type="subcellular location">
    <subcellularLocation>
        <location evidence="1">Membrane</location>
        <topology evidence="1">Multi-pass membrane protein</topology>
    </subcellularLocation>
</comment>
<feature type="transmembrane region" description="Helical" evidence="6">
    <location>
        <begin position="121"/>
        <end position="142"/>
    </location>
</feature>
<evidence type="ECO:0000256" key="1">
    <source>
        <dbReference type="ARBA" id="ARBA00004141"/>
    </source>
</evidence>
<dbReference type="PANTHER" id="PTHR33048">
    <property type="entry name" value="PTH11-LIKE INTEGRAL MEMBRANE PROTEIN (AFU_ORTHOLOGUE AFUA_5G11245)"/>
    <property type="match status" value="1"/>
</dbReference>
<feature type="non-terminal residue" evidence="8">
    <location>
        <position position="370"/>
    </location>
</feature>
<protein>
    <recommendedName>
        <fullName evidence="7">Rhodopsin domain-containing protein</fullName>
    </recommendedName>
</protein>
<evidence type="ECO:0000256" key="5">
    <source>
        <dbReference type="ARBA" id="ARBA00038359"/>
    </source>
</evidence>
<evidence type="ECO:0000256" key="4">
    <source>
        <dbReference type="ARBA" id="ARBA00023136"/>
    </source>
</evidence>
<evidence type="ECO:0000256" key="2">
    <source>
        <dbReference type="ARBA" id="ARBA00022692"/>
    </source>
</evidence>
<feature type="transmembrane region" description="Helical" evidence="6">
    <location>
        <begin position="175"/>
        <end position="194"/>
    </location>
</feature>
<dbReference type="InterPro" id="IPR052337">
    <property type="entry name" value="SAT4-like"/>
</dbReference>
<dbReference type="InterPro" id="IPR049326">
    <property type="entry name" value="Rhodopsin_dom_fungi"/>
</dbReference>
<feature type="transmembrane region" description="Helical" evidence="6">
    <location>
        <begin position="201"/>
        <end position="221"/>
    </location>
</feature>
<organism evidence="8 9">
    <name type="scientific">Aureobasidium melanogenum</name>
    <name type="common">Aureobasidium pullulans var. melanogenum</name>
    <dbReference type="NCBI Taxonomy" id="46634"/>
    <lineage>
        <taxon>Eukaryota</taxon>
        <taxon>Fungi</taxon>
        <taxon>Dikarya</taxon>
        <taxon>Ascomycota</taxon>
        <taxon>Pezizomycotina</taxon>
        <taxon>Dothideomycetes</taxon>
        <taxon>Dothideomycetidae</taxon>
        <taxon>Dothideales</taxon>
        <taxon>Saccotheciaceae</taxon>
        <taxon>Aureobasidium</taxon>
    </lineage>
</organism>
<accession>A0A9P8E6C5</accession>
<evidence type="ECO:0000313" key="8">
    <source>
        <dbReference type="EMBL" id="KAG9680846.1"/>
    </source>
</evidence>
<evidence type="ECO:0000256" key="3">
    <source>
        <dbReference type="ARBA" id="ARBA00022989"/>
    </source>
</evidence>
<dbReference type="PANTHER" id="PTHR33048:SF47">
    <property type="entry name" value="INTEGRAL MEMBRANE PROTEIN-RELATED"/>
    <property type="match status" value="1"/>
</dbReference>
<comment type="similarity">
    <text evidence="5">Belongs to the SAT4 family.</text>
</comment>
<keyword evidence="2 6" id="KW-0812">Transmembrane</keyword>
<sequence length="370" mass="40220">MPETRAPYILLGNLLPFLLATIFFLGRVYSRAAILHTFGWDDWLLTTGWLTALANCIMACLLTKFGGGLHQADVAFSTIVPSLKLLYGTLIVYQLSLCFTKLSLCALYLKVFTTSRPSRIFLYGVFGLVVVATIILECVSIFQCNPVEGVWDITLQKKTCIDTIPAFYASTAENIIVDILLIVFAAPKIMRLNLHTRQKNALLFTICLGVVPIVASIVRAVRVSNILHEEDKTWVSFDSSIWSAVDANVSIICASVPSLKPLLRQIAPGFMGSTFGTSAPGASGQYTNNKKSWLDRSFGNKGYELHSAPQSGVHNNGSQLELASNAGNNDWAINKGANEDDAISEDSVQGAPVITKSVTVAITRVEPISP</sequence>
<evidence type="ECO:0000313" key="9">
    <source>
        <dbReference type="Proteomes" id="UP000779574"/>
    </source>
</evidence>
<feature type="transmembrane region" description="Helical" evidence="6">
    <location>
        <begin position="6"/>
        <end position="30"/>
    </location>
</feature>
<comment type="caution">
    <text evidence="8">The sequence shown here is derived from an EMBL/GenBank/DDBJ whole genome shotgun (WGS) entry which is preliminary data.</text>
</comment>
<dbReference type="Proteomes" id="UP000779574">
    <property type="component" value="Unassembled WGS sequence"/>
</dbReference>
<name>A0A9P8E6C5_AURME</name>
<keyword evidence="4 6" id="KW-0472">Membrane</keyword>